<accession>A0AC34QIL1</accession>
<evidence type="ECO:0000313" key="2">
    <source>
        <dbReference type="WBParaSite" id="JU765_v2.g16622.t1"/>
    </source>
</evidence>
<proteinExistence type="predicted"/>
<protein>
    <submittedName>
        <fullName evidence="2">Uncharacterized protein</fullName>
    </submittedName>
</protein>
<reference evidence="2" key="1">
    <citation type="submission" date="2022-11" db="UniProtKB">
        <authorList>
            <consortium name="WormBaseParasite"/>
        </authorList>
    </citation>
    <scope>IDENTIFICATION</scope>
</reference>
<dbReference type="WBParaSite" id="JU765_v2.g16622.t1">
    <property type="protein sequence ID" value="JU765_v2.g16622.t1"/>
    <property type="gene ID" value="JU765_v2.g16622"/>
</dbReference>
<name>A0AC34QIL1_9BILA</name>
<sequence length="80" mass="9452">MFSSCFAVVHRHKASEFDSFVVMNQTIKNEHIHETAAGRKLFFTDLCRQLVKKVDSPQFTDRALFLKTYASRQPRFEKHF</sequence>
<evidence type="ECO:0000313" key="1">
    <source>
        <dbReference type="Proteomes" id="UP000887576"/>
    </source>
</evidence>
<dbReference type="Proteomes" id="UP000887576">
    <property type="component" value="Unplaced"/>
</dbReference>
<organism evidence="1 2">
    <name type="scientific">Panagrolaimus sp. JU765</name>
    <dbReference type="NCBI Taxonomy" id="591449"/>
    <lineage>
        <taxon>Eukaryota</taxon>
        <taxon>Metazoa</taxon>
        <taxon>Ecdysozoa</taxon>
        <taxon>Nematoda</taxon>
        <taxon>Chromadorea</taxon>
        <taxon>Rhabditida</taxon>
        <taxon>Tylenchina</taxon>
        <taxon>Panagrolaimomorpha</taxon>
        <taxon>Panagrolaimoidea</taxon>
        <taxon>Panagrolaimidae</taxon>
        <taxon>Panagrolaimus</taxon>
    </lineage>
</organism>